<feature type="domain" description="S-adenosylmethionine-dependent methyltransferase Rv2258c-like winged HTH" evidence="2">
    <location>
        <begin position="28"/>
        <end position="100"/>
    </location>
</feature>
<keyword evidence="4" id="KW-1185">Reference proteome</keyword>
<organism evidence="3 4">
    <name type="scientific">Promicromonospora soli</name>
    <dbReference type="NCBI Taxonomy" id="2035533"/>
    <lineage>
        <taxon>Bacteria</taxon>
        <taxon>Bacillati</taxon>
        <taxon>Actinomycetota</taxon>
        <taxon>Actinomycetes</taxon>
        <taxon>Micrococcales</taxon>
        <taxon>Promicromonosporaceae</taxon>
        <taxon>Promicromonospora</taxon>
    </lineage>
</organism>
<dbReference type="AlphaFoldDB" id="A0A919FHE5"/>
<reference evidence="3" key="1">
    <citation type="journal article" date="2014" name="Int. J. Syst. Evol. Microbiol.">
        <title>Complete genome sequence of Corynebacterium casei LMG S-19264T (=DSM 44701T), isolated from a smear-ripened cheese.</title>
        <authorList>
            <consortium name="US DOE Joint Genome Institute (JGI-PGF)"/>
            <person name="Walter F."/>
            <person name="Albersmeier A."/>
            <person name="Kalinowski J."/>
            <person name="Ruckert C."/>
        </authorList>
    </citation>
    <scope>NUCLEOTIDE SEQUENCE</scope>
    <source>
        <strain evidence="3">CGMCC 4.7398</strain>
    </source>
</reference>
<dbReference type="SUPFAM" id="SSF53335">
    <property type="entry name" value="S-adenosyl-L-methionine-dependent methyltransferases"/>
    <property type="match status" value="1"/>
</dbReference>
<evidence type="ECO:0000313" key="3">
    <source>
        <dbReference type="EMBL" id="GHH65640.1"/>
    </source>
</evidence>
<dbReference type="Gene3D" id="1.10.10.10">
    <property type="entry name" value="Winged helix-like DNA-binding domain superfamily/Winged helix DNA-binding domain"/>
    <property type="match status" value="1"/>
</dbReference>
<keyword evidence="3" id="KW-0489">Methyltransferase</keyword>
<evidence type="ECO:0000313" key="4">
    <source>
        <dbReference type="Proteomes" id="UP000627369"/>
    </source>
</evidence>
<dbReference type="InterPro" id="IPR048711">
    <property type="entry name" value="WHD_Rv2258c"/>
</dbReference>
<protein>
    <submittedName>
        <fullName evidence="3">Methyltransferase</fullName>
    </submittedName>
</protein>
<dbReference type="Proteomes" id="UP000627369">
    <property type="component" value="Unassembled WGS sequence"/>
</dbReference>
<name>A0A919FHE5_9MICO</name>
<gene>
    <name evidence="3" type="ORF">GCM10017772_04180</name>
</gene>
<accession>A0A919FHE5</accession>
<dbReference type="PANTHER" id="PTHR45128:SF1">
    <property type="entry name" value="S-ADENOSYLMETHIONINE-DEPENDENT METHYLTRANSFERASE RV2258C"/>
    <property type="match status" value="1"/>
</dbReference>
<dbReference type="Pfam" id="PF13847">
    <property type="entry name" value="Methyltransf_31"/>
    <property type="match status" value="1"/>
</dbReference>
<dbReference type="EMBL" id="BNAS01000001">
    <property type="protein sequence ID" value="GHH65640.1"/>
    <property type="molecule type" value="Genomic_DNA"/>
</dbReference>
<dbReference type="GO" id="GO:0032259">
    <property type="term" value="P:methylation"/>
    <property type="evidence" value="ECO:0007669"/>
    <property type="project" value="UniProtKB-KW"/>
</dbReference>
<evidence type="ECO:0000259" key="2">
    <source>
        <dbReference type="Pfam" id="PF21320"/>
    </source>
</evidence>
<dbReference type="CDD" id="cd02440">
    <property type="entry name" value="AdoMet_MTases"/>
    <property type="match status" value="1"/>
</dbReference>
<dbReference type="InterPro" id="IPR053173">
    <property type="entry name" value="SAM-binding_MTase"/>
</dbReference>
<dbReference type="InterPro" id="IPR036390">
    <property type="entry name" value="WH_DNA-bd_sf"/>
</dbReference>
<dbReference type="Pfam" id="PF21320">
    <property type="entry name" value="WHD_Rv2258c"/>
    <property type="match status" value="1"/>
</dbReference>
<keyword evidence="3" id="KW-0808">Transferase</keyword>
<reference evidence="3" key="2">
    <citation type="submission" date="2020-09" db="EMBL/GenBank/DDBJ databases">
        <authorList>
            <person name="Sun Q."/>
            <person name="Zhou Y."/>
        </authorList>
    </citation>
    <scope>NUCLEOTIDE SEQUENCE</scope>
    <source>
        <strain evidence="3">CGMCC 4.7398</strain>
    </source>
</reference>
<dbReference type="Gene3D" id="3.40.50.150">
    <property type="entry name" value="Vaccinia Virus protein VP39"/>
    <property type="match status" value="1"/>
</dbReference>
<dbReference type="SUPFAM" id="SSF46785">
    <property type="entry name" value="Winged helix' DNA-binding domain"/>
    <property type="match status" value="1"/>
</dbReference>
<dbReference type="GO" id="GO:0008168">
    <property type="term" value="F:methyltransferase activity"/>
    <property type="evidence" value="ECO:0007669"/>
    <property type="project" value="UniProtKB-KW"/>
</dbReference>
<feature type="domain" description="Methyltransferase" evidence="1">
    <location>
        <begin position="176"/>
        <end position="293"/>
    </location>
</feature>
<dbReference type="InterPro" id="IPR029063">
    <property type="entry name" value="SAM-dependent_MTases_sf"/>
</dbReference>
<comment type="caution">
    <text evidence="3">The sequence shown here is derived from an EMBL/GenBank/DDBJ whole genome shotgun (WGS) entry which is preliminary data.</text>
</comment>
<dbReference type="PANTHER" id="PTHR45128">
    <property type="entry name" value="METHYLTRANSFERASE TYPE 11"/>
    <property type="match status" value="1"/>
</dbReference>
<dbReference type="InterPro" id="IPR036388">
    <property type="entry name" value="WH-like_DNA-bd_sf"/>
</dbReference>
<dbReference type="RefSeq" id="WP_189667606.1">
    <property type="nucleotide sequence ID" value="NZ_BNAS01000001.1"/>
</dbReference>
<proteinExistence type="predicted"/>
<evidence type="ECO:0000259" key="1">
    <source>
        <dbReference type="Pfam" id="PF13847"/>
    </source>
</evidence>
<sequence length="359" mass="38591">MTALETSPDPTAVEAFGDRMVQMLNEALTGLLVSLGHQAGLFDTLAAIGPATSTQLAEAAGCDERYVREWLGGLTVSGIVRHNPEADTYRLPPEHAAWLTADAGPNNMARTLQFVPMLAEVEQDILTCFRDGGGLSYDRYPRFHAWMDSESRATVDVALLDVVVPLVPGLDERLRAGIDVADVGCGSGHAINVLAQAYPASRLVGYDFSEEAIARARAEATQLGLTNARFEVRDVAELDEPGRFDLVTAFDAIHDQAFPARVLAEVSRALRPGGTFLMVDIKASSSVDDNIENPFAPGLYAFSVFHCLSVSLGLGGVGLGTVWGRQLATSMLHDAGFASVEIREIEDDPFNDFYVCSKA</sequence>
<dbReference type="InterPro" id="IPR025714">
    <property type="entry name" value="Methyltranfer_dom"/>
</dbReference>